<keyword evidence="2" id="KW-1185">Reference proteome</keyword>
<gene>
    <name evidence="1" type="ORF">P4U88_07310</name>
</gene>
<evidence type="ECO:0000313" key="1">
    <source>
        <dbReference type="EMBL" id="MED1565753.1"/>
    </source>
</evidence>
<comment type="caution">
    <text evidence="1">The sequence shown here is derived from an EMBL/GenBank/DDBJ whole genome shotgun (WGS) entry which is preliminary data.</text>
</comment>
<evidence type="ECO:0000313" key="2">
    <source>
        <dbReference type="Proteomes" id="UP001309448"/>
    </source>
</evidence>
<reference evidence="1 2" key="1">
    <citation type="submission" date="2023-03" db="EMBL/GenBank/DDBJ databases">
        <title>Bacillus Genome Sequencing.</title>
        <authorList>
            <person name="Dunlap C."/>
        </authorList>
    </citation>
    <scope>NUCLEOTIDE SEQUENCE [LARGE SCALE GENOMIC DNA]</scope>
    <source>
        <strain evidence="1 2">B-615</strain>
    </source>
</reference>
<proteinExistence type="predicted"/>
<accession>A0ABU6MS97</accession>
<protein>
    <submittedName>
        <fullName evidence="1">Uncharacterized protein</fullName>
    </submittedName>
</protein>
<dbReference type="Proteomes" id="UP001309448">
    <property type="component" value="Unassembled WGS sequence"/>
</dbReference>
<name>A0ABU6MS97_9BACI</name>
<organism evidence="1 2">
    <name type="scientific">Bacillus paramycoides</name>
    <dbReference type="NCBI Taxonomy" id="2026194"/>
    <lineage>
        <taxon>Bacteria</taxon>
        <taxon>Bacillati</taxon>
        <taxon>Bacillota</taxon>
        <taxon>Bacilli</taxon>
        <taxon>Bacillales</taxon>
        <taxon>Bacillaceae</taxon>
        <taxon>Bacillus</taxon>
        <taxon>Bacillus cereus group</taxon>
    </lineage>
</organism>
<sequence length="149" mass="17161">MVKKEILLEDSNHFTEIPTLWVTTMGQSLKAFISNDENKKNNNGLFSIKHARLISWKEFTYEIAKNIYNLNPYISQYGTAKLYYLAVDYQLHKPNEFYKNGINYFLAIIVKENGQWKIAELPIAPVSIIVSKRVGFGTAHEKKTAEELG</sequence>
<dbReference type="RefSeq" id="WP_327919572.1">
    <property type="nucleotide sequence ID" value="NZ_JARMDB010000006.1"/>
</dbReference>
<dbReference type="EMBL" id="JARMDB010000006">
    <property type="protein sequence ID" value="MED1565753.1"/>
    <property type="molecule type" value="Genomic_DNA"/>
</dbReference>